<proteinExistence type="inferred from homology"/>
<dbReference type="EMBL" id="JACIES010000004">
    <property type="protein sequence ID" value="MBB4026126.1"/>
    <property type="molecule type" value="Genomic_DNA"/>
</dbReference>
<dbReference type="InterPro" id="IPR032466">
    <property type="entry name" value="Metal_Hydrolase"/>
</dbReference>
<name>A0A7W6HW80_9BACT</name>
<dbReference type="Pfam" id="PF01979">
    <property type="entry name" value="Amidohydro_1"/>
    <property type="match status" value="1"/>
</dbReference>
<feature type="binding site" evidence="4">
    <location>
        <position position="301"/>
    </location>
    <ligand>
        <name>substrate</name>
    </ligand>
</feature>
<feature type="binding site" evidence="4">
    <location>
        <position position="64"/>
    </location>
    <ligand>
        <name>Zn(2+)</name>
        <dbReference type="ChEBI" id="CHEBI:29105"/>
    </ligand>
</feature>
<dbReference type="FunFam" id="3.20.20.140:FF:000014">
    <property type="entry name" value="5-methylthioadenosine/S-adenosylhomocysteine deaminase"/>
    <property type="match status" value="1"/>
</dbReference>
<dbReference type="RefSeq" id="WP_229782940.1">
    <property type="nucleotide sequence ID" value="NZ_AP028155.1"/>
</dbReference>
<dbReference type="InterPro" id="IPR006680">
    <property type="entry name" value="Amidohydro-rel"/>
</dbReference>
<comment type="catalytic activity">
    <reaction evidence="4">
        <text>S-methyl-5'-thioadenosine + H2O + H(+) = S-methyl-5'-thioinosine + NH4(+)</text>
        <dbReference type="Rhea" id="RHEA:25025"/>
        <dbReference type="ChEBI" id="CHEBI:15377"/>
        <dbReference type="ChEBI" id="CHEBI:15378"/>
        <dbReference type="ChEBI" id="CHEBI:17509"/>
        <dbReference type="ChEBI" id="CHEBI:28938"/>
        <dbReference type="ChEBI" id="CHEBI:48595"/>
        <dbReference type="EC" id="3.5.4.31"/>
    </reaction>
</comment>
<feature type="binding site" evidence="4">
    <location>
        <position position="186"/>
    </location>
    <ligand>
        <name>substrate</name>
    </ligand>
</feature>
<sequence length="435" mass="48398">MATTIIFNACIITMNDDMEVIKNGSIRVEDNQIKEIREGKIEFSNAEYFDAEGMIVMPGFINTHTHVPMTMLRGYADDLPLHTWLNEHIFPAEARMVTPENVAVAARFAFIEMIKSGTTCFNDMYFFEDIIASEAKKAGIRAVVGESLIDFPTPSFHTVDEGVARCESLVQQWYGDSLIHPTICAHSPYTCSKETLQKAKVLSEKYNIPLHIHVAETRKEVEDLTAQTGMAPAEYLYSIGLLDRNVIAAHSVWLNPKEIELYARTRTSVAHCPKSNLKLASGIADTDTYMKAGINVSIGTDGTASNNTLDMVEEMRFAALLPKGSLYNPEAVNARTALRMATINGAKALGIHHLTGSLEVGKRADLIVIHADASNMLPIYDVYSAIVYASNSKNIRSSMVNGKWIMRNRELMNINKTETMESMKHIVNSQIDNRK</sequence>
<feature type="binding site" evidence="4">
    <location>
        <position position="213"/>
    </location>
    <ligand>
        <name>Zn(2+)</name>
        <dbReference type="ChEBI" id="CHEBI:29105"/>
    </ligand>
</feature>
<dbReference type="CDD" id="cd01298">
    <property type="entry name" value="ATZ_TRZ_like"/>
    <property type="match status" value="1"/>
</dbReference>
<keyword evidence="7" id="KW-1185">Reference proteome</keyword>
<evidence type="ECO:0000259" key="5">
    <source>
        <dbReference type="Pfam" id="PF01979"/>
    </source>
</evidence>
<keyword evidence="2 4" id="KW-0378">Hydrolase</keyword>
<dbReference type="SUPFAM" id="SSF51338">
    <property type="entry name" value="Composite domain of metallo-dependent hydrolases"/>
    <property type="match status" value="1"/>
</dbReference>
<dbReference type="EC" id="3.5.4.31" evidence="4"/>
<dbReference type="AlphaFoldDB" id="A0A7W6HW80"/>
<dbReference type="GO" id="GO:0050270">
    <property type="term" value="F:S-adenosylhomocysteine deaminase activity"/>
    <property type="evidence" value="ECO:0007669"/>
    <property type="project" value="UniProtKB-UniRule"/>
</dbReference>
<dbReference type="InterPro" id="IPR011059">
    <property type="entry name" value="Metal-dep_hydrolase_composite"/>
</dbReference>
<dbReference type="Gene3D" id="2.30.40.10">
    <property type="entry name" value="Urease, subunit C, domain 1"/>
    <property type="match status" value="1"/>
</dbReference>
<dbReference type="GO" id="GO:0046872">
    <property type="term" value="F:metal ion binding"/>
    <property type="evidence" value="ECO:0007669"/>
    <property type="project" value="UniProtKB-KW"/>
</dbReference>
<evidence type="ECO:0000256" key="3">
    <source>
        <dbReference type="ARBA" id="ARBA00022833"/>
    </source>
</evidence>
<dbReference type="HAMAP" id="MF_01281">
    <property type="entry name" value="MTA_SAH_deamin"/>
    <property type="match status" value="1"/>
</dbReference>
<accession>A0A7W6HW80</accession>
<evidence type="ECO:0000313" key="7">
    <source>
        <dbReference type="Proteomes" id="UP000546007"/>
    </source>
</evidence>
<organism evidence="6 7">
    <name type="scientific">Butyricimonas faecihominis</name>
    <dbReference type="NCBI Taxonomy" id="1472416"/>
    <lineage>
        <taxon>Bacteria</taxon>
        <taxon>Pseudomonadati</taxon>
        <taxon>Bacteroidota</taxon>
        <taxon>Bacteroidia</taxon>
        <taxon>Bacteroidales</taxon>
        <taxon>Odoribacteraceae</taxon>
        <taxon>Butyricimonas</taxon>
    </lineage>
</organism>
<feature type="binding site" evidence="4">
    <location>
        <position position="66"/>
    </location>
    <ligand>
        <name>Zn(2+)</name>
        <dbReference type="ChEBI" id="CHEBI:29105"/>
    </ligand>
</feature>
<evidence type="ECO:0000256" key="2">
    <source>
        <dbReference type="ARBA" id="ARBA00022801"/>
    </source>
</evidence>
<keyword evidence="3 4" id="KW-0862">Zinc</keyword>
<feature type="binding site" evidence="4">
    <location>
        <position position="216"/>
    </location>
    <ligand>
        <name>substrate</name>
    </ligand>
</feature>
<protein>
    <recommendedName>
        <fullName evidence="4">5-methylthioadenosine/S-adenosylhomocysteine deaminase</fullName>
        <shortName evidence="4">MTA/SAH deaminase</shortName>
        <ecNumber evidence="4">3.5.4.28</ecNumber>
        <ecNumber evidence="4">3.5.4.31</ecNumber>
    </recommendedName>
</protein>
<comment type="caution">
    <text evidence="4">Lacks conserved residue(s) required for the propagation of feature annotation.</text>
</comment>
<comment type="catalytic activity">
    <reaction evidence="4">
        <text>S-adenosyl-L-homocysteine + H2O + H(+) = S-inosyl-L-homocysteine + NH4(+)</text>
        <dbReference type="Rhea" id="RHEA:20716"/>
        <dbReference type="ChEBI" id="CHEBI:15377"/>
        <dbReference type="ChEBI" id="CHEBI:15378"/>
        <dbReference type="ChEBI" id="CHEBI:28938"/>
        <dbReference type="ChEBI" id="CHEBI:57856"/>
        <dbReference type="ChEBI" id="CHEBI:57985"/>
        <dbReference type="EC" id="3.5.4.28"/>
    </reaction>
</comment>
<keyword evidence="1 4" id="KW-0479">Metal-binding</keyword>
<dbReference type="InterPro" id="IPR023512">
    <property type="entry name" value="Deaminase_MtaD/DadD"/>
</dbReference>
<gene>
    <name evidence="4" type="primary">mtaD</name>
    <name evidence="6" type="ORF">GGR14_001916</name>
</gene>
<dbReference type="GeneID" id="93102466"/>
<comment type="cofactor">
    <cofactor evidence="4">
        <name>Zn(2+)</name>
        <dbReference type="ChEBI" id="CHEBI:29105"/>
    </cofactor>
    <text evidence="4">Binds 1 zinc ion per subunit.</text>
</comment>
<feature type="domain" description="Amidohydrolase-related" evidence="5">
    <location>
        <begin position="55"/>
        <end position="405"/>
    </location>
</feature>
<dbReference type="EC" id="3.5.4.28" evidence="4"/>
<feature type="binding site" evidence="4">
    <location>
        <position position="301"/>
    </location>
    <ligand>
        <name>Zn(2+)</name>
        <dbReference type="ChEBI" id="CHEBI:29105"/>
    </ligand>
</feature>
<reference evidence="6 7" key="1">
    <citation type="submission" date="2020-08" db="EMBL/GenBank/DDBJ databases">
        <title>Genomic Encyclopedia of Type Strains, Phase IV (KMG-IV): sequencing the most valuable type-strain genomes for metagenomic binning, comparative biology and taxonomic classification.</title>
        <authorList>
            <person name="Goeker M."/>
        </authorList>
    </citation>
    <scope>NUCLEOTIDE SEQUENCE [LARGE SCALE GENOMIC DNA]</scope>
    <source>
        <strain evidence="6 7">DSM 105721</strain>
    </source>
</reference>
<comment type="caution">
    <text evidence="6">The sequence shown here is derived from an EMBL/GenBank/DDBJ whole genome shotgun (WGS) entry which is preliminary data.</text>
</comment>
<dbReference type="Proteomes" id="UP000546007">
    <property type="component" value="Unassembled WGS sequence"/>
</dbReference>
<dbReference type="SUPFAM" id="SSF51556">
    <property type="entry name" value="Metallo-dependent hydrolases"/>
    <property type="match status" value="1"/>
</dbReference>
<dbReference type="InterPro" id="IPR050287">
    <property type="entry name" value="MTA/SAH_deaminase"/>
</dbReference>
<comment type="similarity">
    <text evidence="4">Belongs to the metallo-dependent hydrolases superfamily. MTA/SAH deaminase family.</text>
</comment>
<evidence type="ECO:0000313" key="6">
    <source>
        <dbReference type="EMBL" id="MBB4026126.1"/>
    </source>
</evidence>
<dbReference type="PANTHER" id="PTHR43794">
    <property type="entry name" value="AMINOHYDROLASE SSNA-RELATED"/>
    <property type="match status" value="1"/>
</dbReference>
<feature type="binding site" evidence="4">
    <location>
        <position position="93"/>
    </location>
    <ligand>
        <name>substrate</name>
    </ligand>
</feature>
<dbReference type="Gene3D" id="3.20.20.140">
    <property type="entry name" value="Metal-dependent hydrolases"/>
    <property type="match status" value="1"/>
</dbReference>
<dbReference type="GO" id="GO:0090614">
    <property type="term" value="F:5'-methylthioadenosine deaminase activity"/>
    <property type="evidence" value="ECO:0007669"/>
    <property type="project" value="UniProtKB-UniRule"/>
</dbReference>
<evidence type="ECO:0000256" key="4">
    <source>
        <dbReference type="HAMAP-Rule" id="MF_01281"/>
    </source>
</evidence>
<evidence type="ECO:0000256" key="1">
    <source>
        <dbReference type="ARBA" id="ARBA00022723"/>
    </source>
</evidence>
<dbReference type="PANTHER" id="PTHR43794:SF11">
    <property type="entry name" value="AMIDOHYDROLASE-RELATED DOMAIN-CONTAINING PROTEIN"/>
    <property type="match status" value="1"/>
</dbReference>
<comment type="function">
    <text evidence="4">Catalyzes the deamination of 5-methylthioadenosine and S-adenosyl-L-homocysteine into 5-methylthioinosine and S-inosyl-L-homocysteine, respectively. Is also able to deaminate adenosine.</text>
</comment>